<comment type="caution">
    <text evidence="1">The sequence shown here is derived from an EMBL/GenBank/DDBJ whole genome shotgun (WGS) entry which is preliminary data.</text>
</comment>
<evidence type="ECO:0000313" key="1">
    <source>
        <dbReference type="EMBL" id="CAI4019719.1"/>
    </source>
</evidence>
<gene>
    <name evidence="1" type="ORF">C1SCF055_LOCUS44203</name>
</gene>
<dbReference type="OrthoDB" id="5824at2759"/>
<keyword evidence="3" id="KW-1185">Reference proteome</keyword>
<sequence length="305" mass="33044">MDRLVTVLLAAGLGSAALALLRRQGRRTKKTRVALVDNGSLKPEATKSLRRLAAALSERSKLQVDAVSARFADRIKAKDLDGKKGEVLEGWFKRIHEEDPQTEVRLLPLLIGPSDTLTKAMPESAKKVSALQVEIAPPLVSLCPALFGGQESGALQLAEMLRSRLEEIDLGPEDTVLLCDHGSPVQRVANAKMAVREALATAIGREVVSCCMERREGEAYDFNGELLQTVLLALPHGAIAKVALLFLQEGRHAGPGGDIEQIVAGAMEKRPDLSIRTTSVLAGHSLLEDLLLKRLEQSIPLRVFH</sequence>
<evidence type="ECO:0000313" key="2">
    <source>
        <dbReference type="EMBL" id="CAL4807031.1"/>
    </source>
</evidence>
<dbReference type="Gene3D" id="3.40.50.1400">
    <property type="match status" value="2"/>
</dbReference>
<dbReference type="EMBL" id="CAMXCT020006767">
    <property type="protein sequence ID" value="CAL1173094.1"/>
    <property type="molecule type" value="Genomic_DNA"/>
</dbReference>
<reference evidence="2 3" key="2">
    <citation type="submission" date="2024-05" db="EMBL/GenBank/DDBJ databases">
        <authorList>
            <person name="Chen Y."/>
            <person name="Shah S."/>
            <person name="Dougan E. K."/>
            <person name="Thang M."/>
            <person name="Chan C."/>
        </authorList>
    </citation>
    <scope>NUCLEOTIDE SEQUENCE [LARGE SCALE GENOMIC DNA]</scope>
</reference>
<dbReference type="AlphaFoldDB" id="A0A9P1M553"/>
<reference evidence="1" key="1">
    <citation type="submission" date="2022-10" db="EMBL/GenBank/DDBJ databases">
        <authorList>
            <person name="Chen Y."/>
            <person name="Dougan E. K."/>
            <person name="Chan C."/>
            <person name="Rhodes N."/>
            <person name="Thang M."/>
        </authorList>
    </citation>
    <scope>NUCLEOTIDE SEQUENCE</scope>
</reference>
<dbReference type="Proteomes" id="UP001152797">
    <property type="component" value="Unassembled WGS sequence"/>
</dbReference>
<name>A0A9P1M553_9DINO</name>
<dbReference type="SUPFAM" id="SSF53800">
    <property type="entry name" value="Chelatase"/>
    <property type="match status" value="1"/>
</dbReference>
<dbReference type="EMBL" id="CAMXCT010006767">
    <property type="protein sequence ID" value="CAI4019719.1"/>
    <property type="molecule type" value="Genomic_DNA"/>
</dbReference>
<proteinExistence type="predicted"/>
<evidence type="ECO:0000313" key="3">
    <source>
        <dbReference type="Proteomes" id="UP001152797"/>
    </source>
</evidence>
<dbReference type="EMBL" id="CAMXCT030006767">
    <property type="protein sequence ID" value="CAL4807031.1"/>
    <property type="molecule type" value="Genomic_DNA"/>
</dbReference>
<protein>
    <submittedName>
        <fullName evidence="2">Cobalamin biosynthesis protein CbiX</fullName>
    </submittedName>
</protein>
<organism evidence="1">
    <name type="scientific">Cladocopium goreaui</name>
    <dbReference type="NCBI Taxonomy" id="2562237"/>
    <lineage>
        <taxon>Eukaryota</taxon>
        <taxon>Sar</taxon>
        <taxon>Alveolata</taxon>
        <taxon>Dinophyceae</taxon>
        <taxon>Suessiales</taxon>
        <taxon>Symbiodiniaceae</taxon>
        <taxon>Cladocopium</taxon>
    </lineage>
</organism>
<accession>A0A9P1M553</accession>